<gene>
    <name evidence="2" type="ORF">L484_012031</name>
</gene>
<feature type="region of interest" description="Disordered" evidence="1">
    <location>
        <begin position="67"/>
        <end position="86"/>
    </location>
</feature>
<dbReference type="AlphaFoldDB" id="W9QS70"/>
<evidence type="ECO:0000256" key="1">
    <source>
        <dbReference type="SAM" id="MobiDB-lite"/>
    </source>
</evidence>
<reference evidence="3" key="1">
    <citation type="submission" date="2013-01" db="EMBL/GenBank/DDBJ databases">
        <title>Draft Genome Sequence of a Mulberry Tree, Morus notabilis C.K. Schneid.</title>
        <authorList>
            <person name="He N."/>
            <person name="Zhao S."/>
        </authorList>
    </citation>
    <scope>NUCLEOTIDE SEQUENCE</scope>
</reference>
<name>W9QS70_9ROSA</name>
<dbReference type="Proteomes" id="UP000030645">
    <property type="component" value="Unassembled WGS sequence"/>
</dbReference>
<keyword evidence="3" id="KW-1185">Reference proteome</keyword>
<evidence type="ECO:0000313" key="3">
    <source>
        <dbReference type="Proteomes" id="UP000030645"/>
    </source>
</evidence>
<dbReference type="EMBL" id="KE344066">
    <property type="protein sequence ID" value="EXB52386.1"/>
    <property type="molecule type" value="Genomic_DNA"/>
</dbReference>
<accession>W9QS70</accession>
<evidence type="ECO:0000313" key="2">
    <source>
        <dbReference type="EMBL" id="EXB52386.1"/>
    </source>
</evidence>
<organism evidence="2 3">
    <name type="scientific">Morus notabilis</name>
    <dbReference type="NCBI Taxonomy" id="981085"/>
    <lineage>
        <taxon>Eukaryota</taxon>
        <taxon>Viridiplantae</taxon>
        <taxon>Streptophyta</taxon>
        <taxon>Embryophyta</taxon>
        <taxon>Tracheophyta</taxon>
        <taxon>Spermatophyta</taxon>
        <taxon>Magnoliopsida</taxon>
        <taxon>eudicotyledons</taxon>
        <taxon>Gunneridae</taxon>
        <taxon>Pentapetalae</taxon>
        <taxon>rosids</taxon>
        <taxon>fabids</taxon>
        <taxon>Rosales</taxon>
        <taxon>Moraceae</taxon>
        <taxon>Moreae</taxon>
        <taxon>Morus</taxon>
    </lineage>
</organism>
<sequence>MRTFSGQGPAVILLRKISGWLKIWLFPENLFSTCRPVEKEPVDRSGRTVGAAQITREIVAIAHSGDRDVSLGSHRPEREEVADRDSAVTRKVNHVVDRDGINAEIREIETIYCFVCQDPPPLCLLLSRCEEDDPRSSTGK</sequence>
<protein>
    <submittedName>
        <fullName evidence="2">Uncharacterized protein</fullName>
    </submittedName>
</protein>
<proteinExistence type="predicted"/>